<dbReference type="GO" id="GO:0031419">
    <property type="term" value="F:cobalamin binding"/>
    <property type="evidence" value="ECO:0007669"/>
    <property type="project" value="InterPro"/>
</dbReference>
<dbReference type="eggNOG" id="COG5012">
    <property type="taxonomic scope" value="Bacteria"/>
</dbReference>
<dbReference type="InterPro" id="IPR036724">
    <property type="entry name" value="Cobalamin-bd_sf"/>
</dbReference>
<accession>B1ZNG1</accession>
<organism evidence="7 8">
    <name type="scientific">Opitutus terrae (strain DSM 11246 / JCM 15787 / PB90-1)</name>
    <dbReference type="NCBI Taxonomy" id="452637"/>
    <lineage>
        <taxon>Bacteria</taxon>
        <taxon>Pseudomonadati</taxon>
        <taxon>Verrucomicrobiota</taxon>
        <taxon>Opitutia</taxon>
        <taxon>Opitutales</taxon>
        <taxon>Opitutaceae</taxon>
        <taxon>Opitutus</taxon>
    </lineage>
</organism>
<dbReference type="InterPro" id="IPR047057">
    <property type="entry name" value="MerR_fam"/>
</dbReference>
<dbReference type="STRING" id="452637.Oter_1107"/>
<dbReference type="InterPro" id="IPR003759">
    <property type="entry name" value="Cbl-bd_cap"/>
</dbReference>
<dbReference type="InterPro" id="IPR006158">
    <property type="entry name" value="Cobalamin-bd"/>
</dbReference>
<dbReference type="InterPro" id="IPR009061">
    <property type="entry name" value="DNA-bd_dom_put_sf"/>
</dbReference>
<evidence type="ECO:0000256" key="2">
    <source>
        <dbReference type="ARBA" id="ARBA00023015"/>
    </source>
</evidence>
<protein>
    <submittedName>
        <fullName evidence="7">Transcriptional regulator, MerR family</fullName>
    </submittedName>
</protein>
<dbReference type="Gene3D" id="1.10.1660.10">
    <property type="match status" value="1"/>
</dbReference>
<keyword evidence="8" id="KW-1185">Reference proteome</keyword>
<dbReference type="GO" id="GO:0003677">
    <property type="term" value="F:DNA binding"/>
    <property type="evidence" value="ECO:0007669"/>
    <property type="project" value="UniProtKB-KW"/>
</dbReference>
<evidence type="ECO:0000313" key="8">
    <source>
        <dbReference type="Proteomes" id="UP000007013"/>
    </source>
</evidence>
<keyword evidence="4" id="KW-0804">Transcription</keyword>
<dbReference type="PANTHER" id="PTHR30204">
    <property type="entry name" value="REDOX-CYCLING DRUG-SENSING TRANSCRIPTIONAL ACTIVATOR SOXR"/>
    <property type="match status" value="1"/>
</dbReference>
<reference evidence="7 8" key="1">
    <citation type="journal article" date="2011" name="J. Bacteriol.">
        <title>Genome sequence of the verrucomicrobium Opitutus terrae PB90-1, an abundant inhabitant of rice paddy soil ecosystems.</title>
        <authorList>
            <person name="van Passel M.W."/>
            <person name="Kant R."/>
            <person name="Palva A."/>
            <person name="Copeland A."/>
            <person name="Lucas S."/>
            <person name="Lapidus A."/>
            <person name="Glavina del Rio T."/>
            <person name="Pitluck S."/>
            <person name="Goltsman E."/>
            <person name="Clum A."/>
            <person name="Sun H."/>
            <person name="Schmutz J."/>
            <person name="Larimer F.W."/>
            <person name="Land M.L."/>
            <person name="Hauser L."/>
            <person name="Kyrpides N."/>
            <person name="Mikhailova N."/>
            <person name="Richardson P.P."/>
            <person name="Janssen P.H."/>
            <person name="de Vos W.M."/>
            <person name="Smidt H."/>
        </authorList>
    </citation>
    <scope>NUCLEOTIDE SEQUENCE [LARGE SCALE GENOMIC DNA]</scope>
    <source>
        <strain evidence="8">DSM 11246 / JCM 15787 / PB90-1</strain>
    </source>
</reference>
<dbReference type="Gene3D" id="1.10.1240.10">
    <property type="entry name" value="Methionine synthase domain"/>
    <property type="match status" value="1"/>
</dbReference>
<gene>
    <name evidence="7" type="ordered locus">Oter_1107</name>
</gene>
<dbReference type="OrthoDB" id="122388at2"/>
<dbReference type="CDD" id="cd02065">
    <property type="entry name" value="B12-binding_like"/>
    <property type="match status" value="1"/>
</dbReference>
<dbReference type="Gene3D" id="3.40.50.280">
    <property type="entry name" value="Cobalamin-binding domain"/>
    <property type="match status" value="1"/>
</dbReference>
<evidence type="ECO:0000256" key="1">
    <source>
        <dbReference type="ARBA" id="ARBA00022491"/>
    </source>
</evidence>
<feature type="domain" description="B12-binding" evidence="6">
    <location>
        <begin position="186"/>
        <end position="315"/>
    </location>
</feature>
<evidence type="ECO:0000256" key="4">
    <source>
        <dbReference type="ARBA" id="ARBA00023163"/>
    </source>
</evidence>
<dbReference type="KEGG" id="ote:Oter_1107"/>
<dbReference type="SUPFAM" id="SSF52242">
    <property type="entry name" value="Cobalamin (vitamin B12)-binding domain"/>
    <property type="match status" value="1"/>
</dbReference>
<dbReference type="EMBL" id="CP001032">
    <property type="protein sequence ID" value="ACB74395.1"/>
    <property type="molecule type" value="Genomic_DNA"/>
</dbReference>
<dbReference type="AlphaFoldDB" id="B1ZNG1"/>
<name>B1ZNG1_OPITP</name>
<dbReference type="HOGENOM" id="CLU_045945_3_0_0"/>
<dbReference type="InterPro" id="IPR000551">
    <property type="entry name" value="MerR-type_HTH_dom"/>
</dbReference>
<evidence type="ECO:0000259" key="6">
    <source>
        <dbReference type="PROSITE" id="PS51332"/>
    </source>
</evidence>
<keyword evidence="1" id="KW-0678">Repressor</keyword>
<evidence type="ECO:0000313" key="7">
    <source>
        <dbReference type="EMBL" id="ACB74395.1"/>
    </source>
</evidence>
<evidence type="ECO:0000259" key="5">
    <source>
        <dbReference type="PROSITE" id="PS50937"/>
    </source>
</evidence>
<dbReference type="GO" id="GO:0046872">
    <property type="term" value="F:metal ion binding"/>
    <property type="evidence" value="ECO:0007669"/>
    <property type="project" value="InterPro"/>
</dbReference>
<dbReference type="Pfam" id="PF13411">
    <property type="entry name" value="MerR_1"/>
    <property type="match status" value="1"/>
</dbReference>
<sequence length="315" mass="33547">MDTPLHTIDAVARRTGLSAHVIRIWEKRYRAVEPARTASNRRQYSEENVERLSLLRELTRSGQSIGAIARLPTEKLRGLAASVGGGGDRPQPVARVTPASAAAIVDDAFTAIQNLDARVLEIVLRRAELAFGTQGMLQRVAAPLAQRMGDLWREGTITAAHEHFASSVLRTFLGHAARGFAAEADAPLLVVATPAGQLHELGALLVAALAANLGWRVTYLGASLPAAEIAGAAVQNRARAVALSLVYPADDAKLGAELVRLRELLPPEVAVLVGGRALPAYRPVLDRIGAFSADELTDLGGTLDRLRQSPTRVQA</sequence>
<dbReference type="Pfam" id="PF02607">
    <property type="entry name" value="B12-binding_2"/>
    <property type="match status" value="1"/>
</dbReference>
<proteinExistence type="predicted"/>
<dbReference type="PROSITE" id="PS50937">
    <property type="entry name" value="HTH_MERR_2"/>
    <property type="match status" value="1"/>
</dbReference>
<dbReference type="InterPro" id="IPR036594">
    <property type="entry name" value="Meth_synthase_dom"/>
</dbReference>
<keyword evidence="3" id="KW-0238">DNA-binding</keyword>
<evidence type="ECO:0000256" key="3">
    <source>
        <dbReference type="ARBA" id="ARBA00023125"/>
    </source>
</evidence>
<dbReference type="Pfam" id="PF02310">
    <property type="entry name" value="B12-binding"/>
    <property type="match status" value="1"/>
</dbReference>
<dbReference type="Proteomes" id="UP000007013">
    <property type="component" value="Chromosome"/>
</dbReference>
<keyword evidence="2" id="KW-0805">Transcription regulation</keyword>
<dbReference type="CDD" id="cd01104">
    <property type="entry name" value="HTH_MlrA-CarA"/>
    <property type="match status" value="1"/>
</dbReference>
<dbReference type="PANTHER" id="PTHR30204:SF69">
    <property type="entry name" value="MERR-FAMILY TRANSCRIPTIONAL REGULATOR"/>
    <property type="match status" value="1"/>
</dbReference>
<feature type="domain" description="HTH merR-type" evidence="5">
    <location>
        <begin position="5"/>
        <end position="74"/>
    </location>
</feature>
<dbReference type="GO" id="GO:0003700">
    <property type="term" value="F:DNA-binding transcription factor activity"/>
    <property type="evidence" value="ECO:0007669"/>
    <property type="project" value="InterPro"/>
</dbReference>
<dbReference type="RefSeq" id="WP_012373933.1">
    <property type="nucleotide sequence ID" value="NC_010571.1"/>
</dbReference>
<dbReference type="PROSITE" id="PS51332">
    <property type="entry name" value="B12_BINDING"/>
    <property type="match status" value="1"/>
</dbReference>
<dbReference type="SUPFAM" id="SSF46955">
    <property type="entry name" value="Putative DNA-binding domain"/>
    <property type="match status" value="1"/>
</dbReference>
<dbReference type="eggNOG" id="COG0789">
    <property type="taxonomic scope" value="Bacteria"/>
</dbReference>
<dbReference type="SMART" id="SM00422">
    <property type="entry name" value="HTH_MERR"/>
    <property type="match status" value="1"/>
</dbReference>